<dbReference type="EMBL" id="CP003923">
    <property type="protein sequence ID" value="AIC93233.1"/>
    <property type="molecule type" value="Genomic_DNA"/>
</dbReference>
<reference evidence="3 4" key="1">
    <citation type="journal article" date="2014" name="Gene">
        <title>A comparative genomic analysis of the alkalitolerant soil bacterium Bacillus lehensis G1.</title>
        <authorList>
            <person name="Noor Y.M."/>
            <person name="Samsulrizal N.H."/>
            <person name="Jema'on N.A."/>
            <person name="Low K.O."/>
            <person name="Ramli A.N."/>
            <person name="Alias N.I."/>
            <person name="Damis S.I."/>
            <person name="Fuzi S.F."/>
            <person name="Isa M.N."/>
            <person name="Murad A.M."/>
            <person name="Raih M.F."/>
            <person name="Bakar F.D."/>
            <person name="Najimudin N."/>
            <person name="Mahadi N.M."/>
            <person name="Illias R.M."/>
        </authorList>
    </citation>
    <scope>NUCLEOTIDE SEQUENCE [LARGE SCALE GENOMIC DNA]</scope>
    <source>
        <strain evidence="3 4">G1</strain>
    </source>
</reference>
<proteinExistence type="inferred from homology"/>
<protein>
    <submittedName>
        <fullName evidence="3">Malate/L-lactate dehydrogenase</fullName>
    </submittedName>
</protein>
<dbReference type="Gene3D" id="1.10.1530.10">
    <property type="match status" value="1"/>
</dbReference>
<comment type="similarity">
    <text evidence="1">Belongs to the LDH2/MDH2 oxidoreductase family.</text>
</comment>
<dbReference type="SUPFAM" id="SSF89733">
    <property type="entry name" value="L-sulfolactate dehydrogenase-like"/>
    <property type="match status" value="1"/>
</dbReference>
<dbReference type="InterPro" id="IPR036111">
    <property type="entry name" value="Mal/L-sulfo/L-lacto_DH-like_sf"/>
</dbReference>
<evidence type="ECO:0000256" key="1">
    <source>
        <dbReference type="ARBA" id="ARBA00006056"/>
    </source>
</evidence>
<evidence type="ECO:0000256" key="2">
    <source>
        <dbReference type="ARBA" id="ARBA00023002"/>
    </source>
</evidence>
<dbReference type="PANTHER" id="PTHR11091:SF0">
    <property type="entry name" value="MALATE DEHYDROGENASE"/>
    <property type="match status" value="1"/>
</dbReference>
<dbReference type="InterPro" id="IPR043144">
    <property type="entry name" value="Mal/L-sulf/L-lact_DH-like_ah"/>
</dbReference>
<gene>
    <name evidence="3" type="ORF">BleG1_0625</name>
</gene>
<dbReference type="KEGG" id="ble:BleG1_0625"/>
<dbReference type="STRING" id="1246626.BleG1_0625"/>
<dbReference type="HOGENOM" id="CLU_040452_2_0_9"/>
<dbReference type="PATRIC" id="fig|1246626.3.peg.621"/>
<evidence type="ECO:0000313" key="3">
    <source>
        <dbReference type="EMBL" id="AIC93233.1"/>
    </source>
</evidence>
<dbReference type="InterPro" id="IPR043143">
    <property type="entry name" value="Mal/L-sulf/L-lact_DH-like_NADP"/>
</dbReference>
<name>A0A060LY64_9BACI</name>
<sequence length="350" mass="37997">MQVNKDSLQELVTTLFQKAGFAYEQAHTLAAHLVLANLRGVDSHGVSRVKTYIERVRSGMLNIGKEYEIERDLPSSCLMNGKNHMGILLATDAIQLAVKKAQATGIGMVGIKRSNHCGMLADYVSYAAKHDCVAIAVTNAPPSMAPWGGKDAFFGTNPFAYGMPVANAEPIVFDMATSVVARGKIRLARKNNQSIPLGWAVSKDGQPTEDPAIALDGGTVLPVGGPKGYGLAFFVEVLSALMTGASFGPHLGSLYEKEEQDVGQFFLVYKADLFVELDEFKRRIAQMAKEVKANPRADGVEEIFLPGEREDKEKAKRLKEGIPLSEAVVSELEEVAAYYGVAMDRNLLKM</sequence>
<dbReference type="Proteomes" id="UP000027142">
    <property type="component" value="Chromosome"/>
</dbReference>
<dbReference type="Pfam" id="PF02615">
    <property type="entry name" value="Ldh_2"/>
    <property type="match status" value="1"/>
</dbReference>
<dbReference type="OrthoDB" id="9769447at2"/>
<keyword evidence="4" id="KW-1185">Reference proteome</keyword>
<evidence type="ECO:0000313" key="4">
    <source>
        <dbReference type="Proteomes" id="UP000027142"/>
    </source>
</evidence>
<organism evidence="3 4">
    <name type="scientific">Shouchella lehensis G1</name>
    <dbReference type="NCBI Taxonomy" id="1246626"/>
    <lineage>
        <taxon>Bacteria</taxon>
        <taxon>Bacillati</taxon>
        <taxon>Bacillota</taxon>
        <taxon>Bacilli</taxon>
        <taxon>Bacillales</taxon>
        <taxon>Bacillaceae</taxon>
        <taxon>Shouchella</taxon>
    </lineage>
</organism>
<dbReference type="AlphaFoldDB" id="A0A060LY64"/>
<dbReference type="Gene3D" id="3.30.1370.60">
    <property type="entry name" value="Hypothetical oxidoreductase yiak, domain 2"/>
    <property type="match status" value="1"/>
</dbReference>
<dbReference type="eggNOG" id="COG2055">
    <property type="taxonomic scope" value="Bacteria"/>
</dbReference>
<dbReference type="InterPro" id="IPR003767">
    <property type="entry name" value="Malate/L-lactate_DH-like"/>
</dbReference>
<dbReference type="PANTHER" id="PTHR11091">
    <property type="entry name" value="OXIDOREDUCTASE-RELATED"/>
    <property type="match status" value="1"/>
</dbReference>
<dbReference type="RefSeq" id="WP_038477019.1">
    <property type="nucleotide sequence ID" value="NZ_CP003923.1"/>
</dbReference>
<dbReference type="GO" id="GO:0016491">
    <property type="term" value="F:oxidoreductase activity"/>
    <property type="evidence" value="ECO:0007669"/>
    <property type="project" value="UniProtKB-KW"/>
</dbReference>
<keyword evidence="2" id="KW-0560">Oxidoreductase</keyword>
<accession>A0A060LY64</accession>